<dbReference type="NCBIfam" id="NF008415">
    <property type="entry name" value="PRK11241.1"/>
    <property type="match status" value="1"/>
</dbReference>
<dbReference type="SUPFAM" id="SSF53720">
    <property type="entry name" value="ALDH-like"/>
    <property type="match status" value="1"/>
</dbReference>
<keyword evidence="2 4" id="KW-0560">Oxidoreductase</keyword>
<proteinExistence type="inferred from homology"/>
<dbReference type="Pfam" id="PF00171">
    <property type="entry name" value="Aldedh"/>
    <property type="match status" value="1"/>
</dbReference>
<dbReference type="InterPro" id="IPR050740">
    <property type="entry name" value="Aldehyde_DH_Superfamily"/>
</dbReference>
<dbReference type="InterPro" id="IPR010102">
    <property type="entry name" value="Succ_semiAld_DH"/>
</dbReference>
<reference evidence="6 7" key="1">
    <citation type="journal article" date="2008" name="Genome Res.">
        <title>Genome sequence of the beta-rhizobium Cupriavidus taiwanensis and comparative genomics of rhizobia.</title>
        <authorList>
            <person name="Amadou C."/>
            <person name="Pascal G."/>
            <person name="Mangenot S."/>
            <person name="Glew M."/>
            <person name="Bontemps C."/>
            <person name="Capela D."/>
            <person name="Carrere S."/>
            <person name="Cruveiller S."/>
            <person name="Dossat C."/>
            <person name="Lajus A."/>
            <person name="Marchetti M."/>
            <person name="Poinsot V."/>
            <person name="Rouy Z."/>
            <person name="Servin B."/>
            <person name="Saad M."/>
            <person name="Schenowitz C."/>
            <person name="Barbe V."/>
            <person name="Batut J."/>
            <person name="Medigue C."/>
            <person name="Masson-Boivin C."/>
        </authorList>
    </citation>
    <scope>NUCLEOTIDE SEQUENCE [LARGE SCALE GENOMIC DNA]</scope>
    <source>
        <strain evidence="7">DSM 17343 / BCRC 17206 / CCUG 44338 / CIP 107171 / LMG 19424 / R1</strain>
    </source>
</reference>
<dbReference type="EMBL" id="CU633749">
    <property type="protein sequence ID" value="CAQ69374.1"/>
    <property type="molecule type" value="Genomic_DNA"/>
</dbReference>
<evidence type="ECO:0000256" key="2">
    <source>
        <dbReference type="ARBA" id="ARBA00023002"/>
    </source>
</evidence>
<dbReference type="PROSITE" id="PS00070">
    <property type="entry name" value="ALDEHYDE_DEHYDR_CYS"/>
    <property type="match status" value="1"/>
</dbReference>
<evidence type="ECO:0000313" key="6">
    <source>
        <dbReference type="EMBL" id="CAQ69374.1"/>
    </source>
</evidence>
<dbReference type="NCBIfam" id="TIGR01780">
    <property type="entry name" value="SSADH"/>
    <property type="match status" value="1"/>
</dbReference>
<dbReference type="FunFam" id="3.40.605.10:FF:000005">
    <property type="entry name" value="Succinate-semialdehyde dehydrogenase I"/>
    <property type="match status" value="1"/>
</dbReference>
<sequence>MQLKDSGLLRAQAYIAGNWQDADSGATFTVTDPASGALIGTVPSMGAAETRRAIDAAQAAQAGWRRKTARERAAVLRAWYELMLANADDLALLMTTEQGKPLAEAKGEVIYAASFLEWFAEEAKRVSGDVLATPANDKRLVVVKEPVGVCAAITPWNFPLAMITRKAGPALAAGCAMVLKPAEDTPLSALALAVLAERAGLPAGLFSVITGDAIAIGGELTANPVVRKLSFTGSTEVGRILMRQSADTIKKLSLELGGNAPFIVFDDADLDAAVEGAIASKYRNAGQTCVCANRLYVHDKVYDAFAEKLVAAVARLKVGHGVEPGVLQGPLINEDAVAKVESHIADALGKGARLLAGGKRHALGGTFFEPTVLADVTPAMRVAREETFGPLAPLFRFSSDEEAIAMANDTEFGLASYFFSRDIGRVWRVAEALEYGMVGINTGLISNEVAPFGGVKQSGLGREGSKYGLDEYLEVKYLCMGGVDR</sequence>
<dbReference type="GO" id="GO:0005829">
    <property type="term" value="C:cytosol"/>
    <property type="evidence" value="ECO:0007669"/>
    <property type="project" value="TreeGrafter"/>
</dbReference>
<evidence type="ECO:0000313" key="7">
    <source>
        <dbReference type="Proteomes" id="UP000001692"/>
    </source>
</evidence>
<dbReference type="BioCyc" id="CTAI977880:RALTA_RS06815-MONOMER"/>
<dbReference type="EC" id="1.2.1.16" evidence="6"/>
<protein>
    <submittedName>
        <fullName evidence="6">Succinate-semialdehyde dehydrogenase I, NADP-dependent</fullName>
        <ecNumber evidence="6">1.2.1.16</ecNumber>
    </submittedName>
</protein>
<evidence type="ECO:0000256" key="1">
    <source>
        <dbReference type="ARBA" id="ARBA00009986"/>
    </source>
</evidence>
<dbReference type="eggNOG" id="COG1012">
    <property type="taxonomic scope" value="Bacteria"/>
</dbReference>
<dbReference type="PROSITE" id="PS00687">
    <property type="entry name" value="ALDEHYDE_DEHYDR_GLU"/>
    <property type="match status" value="1"/>
</dbReference>
<gene>
    <name evidence="6" type="primary">gabD1</name>
    <name evidence="6" type="ordered locus">RALTA_A1423</name>
</gene>
<dbReference type="FunFam" id="3.40.605.10:FF:000026">
    <property type="entry name" value="Aldehyde dehydrogenase, putative"/>
    <property type="match status" value="1"/>
</dbReference>
<dbReference type="PANTHER" id="PTHR43353:SF5">
    <property type="entry name" value="SUCCINATE-SEMIALDEHYDE DEHYDROGENASE, MITOCHONDRIAL"/>
    <property type="match status" value="1"/>
</dbReference>
<dbReference type="GeneID" id="29761790"/>
<name>B3R4Z2_CUPTR</name>
<dbReference type="CDD" id="cd07103">
    <property type="entry name" value="ALDH_F5_SSADH_GabD"/>
    <property type="match status" value="1"/>
</dbReference>
<dbReference type="InterPro" id="IPR016162">
    <property type="entry name" value="Ald_DH_N"/>
</dbReference>
<feature type="domain" description="Aldehyde dehydrogenase" evidence="5">
    <location>
        <begin position="19"/>
        <end position="477"/>
    </location>
</feature>
<dbReference type="KEGG" id="cti:RALTA_A1423"/>
<evidence type="ECO:0000259" key="5">
    <source>
        <dbReference type="Pfam" id="PF00171"/>
    </source>
</evidence>
<accession>B3R4Z2</accession>
<keyword evidence="7" id="KW-1185">Reference proteome</keyword>
<dbReference type="Gene3D" id="3.40.605.10">
    <property type="entry name" value="Aldehyde Dehydrogenase, Chain A, domain 1"/>
    <property type="match status" value="1"/>
</dbReference>
<dbReference type="InterPro" id="IPR016161">
    <property type="entry name" value="Ald_DH/histidinol_DH"/>
</dbReference>
<comment type="similarity">
    <text evidence="1 4">Belongs to the aldehyde dehydrogenase family.</text>
</comment>
<evidence type="ECO:0000256" key="3">
    <source>
        <dbReference type="PROSITE-ProRule" id="PRU10007"/>
    </source>
</evidence>
<evidence type="ECO:0000256" key="4">
    <source>
        <dbReference type="RuleBase" id="RU003345"/>
    </source>
</evidence>
<dbReference type="InterPro" id="IPR029510">
    <property type="entry name" value="Ald_DH_CS_GLU"/>
</dbReference>
<feature type="active site" evidence="3">
    <location>
        <position position="255"/>
    </location>
</feature>
<dbReference type="InterPro" id="IPR015590">
    <property type="entry name" value="Aldehyde_DH_dom"/>
</dbReference>
<dbReference type="FunFam" id="3.40.309.10:FF:000004">
    <property type="entry name" value="Succinate-semialdehyde dehydrogenase I"/>
    <property type="match status" value="1"/>
</dbReference>
<dbReference type="PANTHER" id="PTHR43353">
    <property type="entry name" value="SUCCINATE-SEMIALDEHYDE DEHYDROGENASE, MITOCHONDRIAL"/>
    <property type="match status" value="1"/>
</dbReference>
<dbReference type="InterPro" id="IPR016163">
    <property type="entry name" value="Ald_DH_C"/>
</dbReference>
<organism evidence="6 7">
    <name type="scientific">Cupriavidus taiwanensis (strain DSM 17343 / BCRC 17206 / CCUG 44338 / CIP 107171 / LMG 19424 / R1)</name>
    <name type="common">Ralstonia taiwanensis (strain LMG 19424)</name>
    <dbReference type="NCBI Taxonomy" id="977880"/>
    <lineage>
        <taxon>Bacteria</taxon>
        <taxon>Pseudomonadati</taxon>
        <taxon>Pseudomonadota</taxon>
        <taxon>Betaproteobacteria</taxon>
        <taxon>Burkholderiales</taxon>
        <taxon>Burkholderiaceae</taxon>
        <taxon>Cupriavidus</taxon>
    </lineage>
</organism>
<dbReference type="RefSeq" id="WP_012352697.1">
    <property type="nucleotide sequence ID" value="NC_010528.1"/>
</dbReference>
<dbReference type="GO" id="GO:0009450">
    <property type="term" value="P:gamma-aminobutyric acid catabolic process"/>
    <property type="evidence" value="ECO:0007669"/>
    <property type="project" value="InterPro"/>
</dbReference>
<dbReference type="AlphaFoldDB" id="B3R4Z2"/>
<dbReference type="GO" id="GO:0004777">
    <property type="term" value="F:succinate-semialdehyde dehydrogenase (NAD+) activity"/>
    <property type="evidence" value="ECO:0007669"/>
    <property type="project" value="TreeGrafter"/>
</dbReference>
<dbReference type="InterPro" id="IPR016160">
    <property type="entry name" value="Ald_DH_CS_CYS"/>
</dbReference>
<dbReference type="HOGENOM" id="CLU_005391_5_1_4"/>
<dbReference type="Proteomes" id="UP000001692">
    <property type="component" value="Chromosome 1"/>
</dbReference>
<dbReference type="Gene3D" id="3.40.309.10">
    <property type="entry name" value="Aldehyde Dehydrogenase, Chain A, domain 2"/>
    <property type="match status" value="1"/>
</dbReference>